<keyword evidence="10" id="KW-0808">Transferase</keyword>
<dbReference type="Proteomes" id="UP001153636">
    <property type="component" value="Chromosome 1"/>
</dbReference>
<dbReference type="GO" id="GO:0051998">
    <property type="term" value="F:protein carboxyl O-methyltransferase activity"/>
    <property type="evidence" value="ECO:0007669"/>
    <property type="project" value="UniProtKB-UniRule"/>
</dbReference>
<organism evidence="12 13">
    <name type="scientific">Psylliodes chrysocephalus</name>
    <dbReference type="NCBI Taxonomy" id="3402493"/>
    <lineage>
        <taxon>Eukaryota</taxon>
        <taxon>Metazoa</taxon>
        <taxon>Ecdysozoa</taxon>
        <taxon>Arthropoda</taxon>
        <taxon>Hexapoda</taxon>
        <taxon>Insecta</taxon>
        <taxon>Pterygota</taxon>
        <taxon>Neoptera</taxon>
        <taxon>Endopterygota</taxon>
        <taxon>Coleoptera</taxon>
        <taxon>Polyphaga</taxon>
        <taxon>Cucujiformia</taxon>
        <taxon>Chrysomeloidea</taxon>
        <taxon>Chrysomelidae</taxon>
        <taxon>Galerucinae</taxon>
        <taxon>Alticini</taxon>
        <taxon>Psylliodes</taxon>
    </lineage>
</organism>
<sequence>MAAMSTDVIATKTCDCNTNRSLDITTPRNVHLSAFYKRSFAYYTVKLRMPVILTNLIDNLVRNKKQIIERFGEGTQEELKQIIGEISQFKYEVQTNKPLKLLIEDKLLGTSPPDVKIYNEYIQKQETLEGHATHFHTIWLLTECYMYRRIWQSFQTKYCLKNFDPFENQKQQSFASSLPLIEKMGEYLIRLLDHEAEKTEFIQLLKLNLWGNKCDLSLSLGKVGDDNSLFDTEVMNPFILCDESEKIWNLMISESSSEIIDIVFDNAGYEVFTDLCLADYIITCKMAKLVRLYVKAIPWFISDVMKHDFFWMLDQLKNSSNENLKKIGHRWADHISNKKWTIHISDFWTLPFDYTHMPKVDPDLYKQLAQAKAVFFKGDLNYRKLFGELNWDPTTPVDQGLQNFNPTNLCIMRTIKADIVCGIRKGIAEELSAKDEKWMEKGEYGLIQFSNKIVSID</sequence>
<feature type="domain" description="Damage-control phosphatase ARMT1-like metal-binding" evidence="11">
    <location>
        <begin position="44"/>
        <end position="426"/>
    </location>
</feature>
<evidence type="ECO:0000256" key="7">
    <source>
        <dbReference type="ARBA" id="ARBA00023211"/>
    </source>
</evidence>
<dbReference type="Pfam" id="PF01937">
    <property type="entry name" value="ARMT1-like_dom"/>
    <property type="match status" value="1"/>
</dbReference>
<evidence type="ECO:0000256" key="8">
    <source>
        <dbReference type="ARBA" id="ARBA00045980"/>
    </source>
</evidence>
<keyword evidence="6 10" id="KW-0378">Hydrolase</keyword>
<comment type="catalytic activity">
    <reaction evidence="9 10">
        <text>beta-D-fructose 6-phosphate = dihydroxyacetone + D-glyceraldehyde 3-phosphate</text>
        <dbReference type="Rhea" id="RHEA:28002"/>
        <dbReference type="ChEBI" id="CHEBI:16016"/>
        <dbReference type="ChEBI" id="CHEBI:57634"/>
        <dbReference type="ChEBI" id="CHEBI:59776"/>
    </reaction>
</comment>
<keyword evidence="5 10" id="KW-0479">Metal-binding</keyword>
<comment type="catalytic activity">
    <reaction evidence="1 10">
        <text>L-glutamyl-[protein] + S-adenosyl-L-methionine = [protein]-L-glutamate 5-O-methyl ester + S-adenosyl-L-homocysteine</text>
        <dbReference type="Rhea" id="RHEA:24452"/>
        <dbReference type="Rhea" id="RHEA-COMP:10208"/>
        <dbReference type="Rhea" id="RHEA-COMP:10311"/>
        <dbReference type="ChEBI" id="CHEBI:29973"/>
        <dbReference type="ChEBI" id="CHEBI:57856"/>
        <dbReference type="ChEBI" id="CHEBI:59789"/>
        <dbReference type="ChEBI" id="CHEBI:82795"/>
    </reaction>
</comment>
<reference evidence="12" key="1">
    <citation type="submission" date="2022-01" db="EMBL/GenBank/DDBJ databases">
        <authorList>
            <person name="King R."/>
        </authorList>
    </citation>
    <scope>NUCLEOTIDE SEQUENCE</scope>
</reference>
<dbReference type="InterPro" id="IPR002791">
    <property type="entry name" value="ARMT1-like_metal-bd"/>
</dbReference>
<gene>
    <name evidence="12" type="ORF">PSYICH_LOCUS1359</name>
</gene>
<keyword evidence="10" id="KW-0489">Methyltransferase</keyword>
<proteinExistence type="inferred from homology"/>
<accession>A0A9P0CFI6</accession>
<evidence type="ECO:0000256" key="2">
    <source>
        <dbReference type="ARBA" id="ARBA00001326"/>
    </source>
</evidence>
<dbReference type="EC" id="2.1.1.-" evidence="10"/>
<evidence type="ECO:0000256" key="10">
    <source>
        <dbReference type="RuleBase" id="RU367030"/>
    </source>
</evidence>
<evidence type="ECO:0000256" key="5">
    <source>
        <dbReference type="ARBA" id="ARBA00022723"/>
    </source>
</evidence>
<dbReference type="EMBL" id="OV651813">
    <property type="protein sequence ID" value="CAH1099133.1"/>
    <property type="molecule type" value="Genomic_DNA"/>
</dbReference>
<evidence type="ECO:0000313" key="12">
    <source>
        <dbReference type="EMBL" id="CAH1099133.1"/>
    </source>
</evidence>
<evidence type="ECO:0000256" key="1">
    <source>
        <dbReference type="ARBA" id="ARBA00000807"/>
    </source>
</evidence>
<dbReference type="GO" id="GO:0006974">
    <property type="term" value="P:DNA damage response"/>
    <property type="evidence" value="ECO:0007669"/>
    <property type="project" value="TreeGrafter"/>
</dbReference>
<name>A0A9P0CFI6_9CUCU</name>
<dbReference type="FunFam" id="3.40.50.10880:FF:000005">
    <property type="entry name" value="DUF89-domain-containing protein"/>
    <property type="match status" value="1"/>
</dbReference>
<dbReference type="Gene3D" id="1.20.930.60">
    <property type="match status" value="1"/>
</dbReference>
<dbReference type="PANTHER" id="PTHR12260">
    <property type="entry name" value="DAMAGE-CONTROL PHOSPHATASE ARMT1"/>
    <property type="match status" value="1"/>
</dbReference>
<dbReference type="SUPFAM" id="SSF111321">
    <property type="entry name" value="AF1104-like"/>
    <property type="match status" value="1"/>
</dbReference>
<keyword evidence="4" id="KW-0533">Nickel</keyword>
<evidence type="ECO:0000259" key="11">
    <source>
        <dbReference type="Pfam" id="PF01937"/>
    </source>
</evidence>
<evidence type="ECO:0000256" key="3">
    <source>
        <dbReference type="ARBA" id="ARBA00009519"/>
    </source>
</evidence>
<dbReference type="GO" id="GO:0016462">
    <property type="term" value="F:pyrophosphatase activity"/>
    <property type="evidence" value="ECO:0007669"/>
    <property type="project" value="UniProtKB-ARBA"/>
</dbReference>
<keyword evidence="13" id="KW-1185">Reference proteome</keyword>
<evidence type="ECO:0000313" key="13">
    <source>
        <dbReference type="Proteomes" id="UP001153636"/>
    </source>
</evidence>
<dbReference type="GO" id="GO:0005634">
    <property type="term" value="C:nucleus"/>
    <property type="evidence" value="ECO:0007669"/>
    <property type="project" value="TreeGrafter"/>
</dbReference>
<evidence type="ECO:0000256" key="6">
    <source>
        <dbReference type="ARBA" id="ARBA00022801"/>
    </source>
</evidence>
<comment type="function">
    <text evidence="8 10">Metal-dependent phosphatase that shows phosphatase activity against several substrates, including fructose-1-phosphate and fructose-6-phosphate. Its preference for fructose-1-phosphate, a strong glycating agent that causes DNA damage rather than a canonical yeast metabolite, suggests a damage-control function in hexose phosphate metabolism. Has also been shown to have O-methyltransferase activity that methylates glutamate residues of target proteins to form gamma-glutamyl methyl ester residues. Possibly methylates PCNA, suggesting it is involved in the DNA damage response.</text>
</comment>
<dbReference type="OrthoDB" id="541375at2759"/>
<dbReference type="AlphaFoldDB" id="A0A9P0CFI6"/>
<comment type="cofactor">
    <cofactor evidence="10">
        <name>Mn(2+)</name>
        <dbReference type="ChEBI" id="CHEBI:29035"/>
    </cofactor>
    <cofactor evidence="10">
        <name>Ni(2+)</name>
        <dbReference type="ChEBI" id="CHEBI:49786"/>
    </cofactor>
</comment>
<dbReference type="EC" id="3.1.3.-" evidence="10"/>
<dbReference type="GO" id="GO:0032259">
    <property type="term" value="P:methylation"/>
    <property type="evidence" value="ECO:0007669"/>
    <property type="project" value="UniProtKB-KW"/>
</dbReference>
<comment type="domain">
    <text evidence="10">Subfamily III proteins have a conserved RTxK motif about 40-50 residues from the C-terminus; the threonine may be replaced by serine or cysteine.</text>
</comment>
<comment type="similarity">
    <text evidence="3 10">Belongs to the damage-control phosphatase family. Sugar phosphate phosphatase III subfamily.</text>
</comment>
<dbReference type="Gene3D" id="3.40.50.10880">
    <property type="entry name" value="Uncharacterised protein PF01937, DUF89, domain 3"/>
    <property type="match status" value="1"/>
</dbReference>
<dbReference type="PANTHER" id="PTHR12260:SF6">
    <property type="entry name" value="DAMAGE-CONTROL PHOSPHATASE ARMT1"/>
    <property type="match status" value="1"/>
</dbReference>
<dbReference type="GO" id="GO:0030643">
    <property type="term" value="P:intracellular phosphate ion homeostasis"/>
    <property type="evidence" value="ECO:0007669"/>
    <property type="project" value="UniProtKB-ARBA"/>
</dbReference>
<dbReference type="InterPro" id="IPR036075">
    <property type="entry name" value="ARMT-1-like_metal-bd_sf"/>
</dbReference>
<protein>
    <recommendedName>
        <fullName evidence="10">Sugar phosphate phosphatase</fullName>
        <ecNumber evidence="10">2.1.1.-</ecNumber>
        <ecNumber evidence="10">3.1.3.-</ecNumber>
    </recommendedName>
</protein>
<dbReference type="InterPro" id="IPR039763">
    <property type="entry name" value="ARMT1"/>
</dbReference>
<dbReference type="GO" id="GO:0046872">
    <property type="term" value="F:metal ion binding"/>
    <property type="evidence" value="ECO:0007669"/>
    <property type="project" value="UniProtKB-UniRule"/>
</dbReference>
<evidence type="ECO:0000256" key="9">
    <source>
        <dbReference type="ARBA" id="ARBA00048809"/>
    </source>
</evidence>
<comment type="catalytic activity">
    <reaction evidence="2 10">
        <text>beta-D-fructose 1-phosphate + H2O = D-fructose + phosphate</text>
        <dbReference type="Rhea" id="RHEA:35603"/>
        <dbReference type="ChEBI" id="CHEBI:15377"/>
        <dbReference type="ChEBI" id="CHEBI:37721"/>
        <dbReference type="ChEBI" id="CHEBI:43474"/>
        <dbReference type="ChEBI" id="CHEBI:138881"/>
    </reaction>
</comment>
<dbReference type="GO" id="GO:0016791">
    <property type="term" value="F:phosphatase activity"/>
    <property type="evidence" value="ECO:0007669"/>
    <property type="project" value="TreeGrafter"/>
</dbReference>
<keyword evidence="7 10" id="KW-0464">Manganese</keyword>
<evidence type="ECO:0000256" key="4">
    <source>
        <dbReference type="ARBA" id="ARBA00022596"/>
    </source>
</evidence>